<evidence type="ECO:0000313" key="4">
    <source>
        <dbReference type="Proteomes" id="UP000318582"/>
    </source>
</evidence>
<keyword evidence="2" id="KW-0472">Membrane</keyword>
<feature type="compositionally biased region" description="Basic residues" evidence="1">
    <location>
        <begin position="3715"/>
        <end position="3735"/>
    </location>
</feature>
<keyword evidence="2" id="KW-0812">Transmembrane</keyword>
<evidence type="ECO:0000256" key="1">
    <source>
        <dbReference type="SAM" id="MobiDB-lite"/>
    </source>
</evidence>
<gene>
    <name evidence="3" type="ORF">PhCBS80983_g04198</name>
</gene>
<keyword evidence="4" id="KW-1185">Reference proteome</keyword>
<dbReference type="EMBL" id="QEAQ01000062">
    <property type="protein sequence ID" value="TPX56936.1"/>
    <property type="molecule type" value="Genomic_DNA"/>
</dbReference>
<comment type="caution">
    <text evidence="3">The sequence shown here is derived from an EMBL/GenBank/DDBJ whole genome shotgun (WGS) entry which is preliminary data.</text>
</comment>
<dbReference type="STRING" id="109895.A0A507DZF6"/>
<dbReference type="Proteomes" id="UP000318582">
    <property type="component" value="Unassembled WGS sequence"/>
</dbReference>
<reference evidence="3 4" key="1">
    <citation type="journal article" date="2019" name="Sci. Rep.">
        <title>Comparative genomics of chytrid fungi reveal insights into the obligate biotrophic and pathogenic lifestyle of Synchytrium endobioticum.</title>
        <authorList>
            <person name="van de Vossenberg B.T.L.H."/>
            <person name="Warris S."/>
            <person name="Nguyen H.D.T."/>
            <person name="van Gent-Pelzer M.P.E."/>
            <person name="Joly D.L."/>
            <person name="van de Geest H.C."/>
            <person name="Bonants P.J.M."/>
            <person name="Smith D.S."/>
            <person name="Levesque C.A."/>
            <person name="van der Lee T.A.J."/>
        </authorList>
    </citation>
    <scope>NUCLEOTIDE SEQUENCE [LARGE SCALE GENOMIC DNA]</scope>
    <source>
        <strain evidence="3 4">CBS 809.83</strain>
    </source>
</reference>
<sequence>MASSANPVPTTDGPLTPIATEEHTLLHHPDHTTIDSPALQEAYNEEQVSSTTLPRHANPVAYHDGEYEAVAAYASVHDKAKAREELMTSDHYHNTAPHGDDDDDYYDPESVLHRTADDNFSEKGGPKRHLGHKILGWYKPVYDYKTPGLTDKQRRVPRYCGGRFRRWQFILLHLVIFFTLFMIIVIPLGYFVVIPKMVQHELNKQKMTDVDLQKMVLNNYAANSLGFAVKAALPAPHWLPVTVEIGECDIQLHERGDTKHGLVNLHIPGFKATLNKGLVFELAGTVGLDNCDPERTSDLVARFSNPAGVRDLEFQARGKFPIKMFGITWYKGLPLYLNLGKIDHADSNLKSLLQSMPSFLKSKGLNSKMKQHFRQQDLISILPGLGFPDINIQALDLVMNDKGLTIATTIFMENPTKINIAKINGAGFGLMIENNTMLNLKIRELELVPDDINKLNLVVDITFDNPAISKEKVSQTISSLLNKLLVTGDYKNLSVALIGPVQLDKCDWVSQITGPLALYLPMGDILEALKFDDIRKLLTLEGISKLAGTTKIAANVLSDQIIVPATLGLPRLLPLPPTISINYNVSAALYGADQRTLGLDLYPLTITTADDGMAISTTIVIRPENSLPAAVALATAMNPLLAAVPTNSSINMKELAFFAPAPGTAPAPFAWSKMLFQDSTIKLPLPPILCIPCLMDMLTKNGTELPFSINSLAVDQMTTAPGFSVLGSANVALPDTLPKIQADLGYAALDLAVERVPAAAVALPAGVKFIPNGQPVALNAQAVLSRDPALPAKMQSLVNSLMLNGSIPSSVGISNLMFGASQNTSFVTFSKLNIELSTASLKDLVGKTIDTLKGTLLKPGMIKPTAAEFELLTPTTANVGLAADFVNPTNISISIGHLDADVLLQDNRLISLALPPVKLTLGPGGIDIKAAVELSTGADGMDAHIAALVTEVMQSVPITALFGATNVVLSPAGTRGTASPAIIDQIKTVRINISPDIINEINPLSNPETSPIDMSALLPGDDILNQFNIDPRAASLETLPGAVLAASALVGYTNPLALAATLPFVQFTMAINDVAIVVIQIFDIKLLRGAAELGPKLVLAFDQTDGSVPDLVAEAVSEVLQGRISQKFSVYDILFGTSPQAVNNLLGKVNVDLRFITDELDVNALIQQAKGLLPFDLPMKAGDLLSAAGNLVQGTIGLETLPQKTLGVNAAVGLKLPFQLTLNIGYLASKVGINTHPLLAFLLPTGIKIIPADGTSNIALNTAIPFEDDEPAQDAVGRLVANFFQGDSLDTSIDLSGMALGSGPGDTINALSKVHLALGLDALIALDGPSDIFSLVGNVRPAIGGATLETRPGNNLGLVVDMGLALPLKIAAKVGYVGAAVGLNQNPMLNFLLPTGLVIDASGPMTALNLNTELKFVDTEATQSAVNDLVNNLIGGRHLGAVIGLGNLAIGHSQGDLITALSKVQLPADLERGMGVMGISLPFNIGSTISALHAQIHSVKLHTAPNKAMLMNAAADFDLPFPVSLRLGYAALSAEMDNFPLADAVVPAGMLIAANGPAGRAALQVPQDIRLQFTDVLGTQEALRDLVDGFIYSGNFATRAGVRNVHLGNSNSDADRLTIVSKIDIDLALKELLQAAGFSVPMSLPELSGLVSNMGTLIVATQPAKTLAINAGADFNLPLPFPVDINIGHVAVKANLDGRPDTAHPVCDVNVPSRIIMNTVAGTPRAVQVAAFLKFTDVEATRDEVNKLVQQALGTDHLDAIFGANAVQLGDSAADLVTAFNLVNIRLPIGKLVQDMGIQLPIRFGQVAGNMNLEINRVNVATAPAQTLTAGANVAFDFPLPVALSFETGFFYTGLSLDSNNLGSIRLPQKLTLSSLGDKRKVLDLNANLVFSTAEDVQQSVADLVDNALGKNRLGMTAGIAGPLFGSADTPEDRITIISKVQVELGLDDLVGGMVELPLDLSKLGSAALADGIIGLATKPQKTLGVSANVGIKLPFPLTASIGYFGAAIGVNADLGSAEMNPLASLAPLQNLNLTSPGVLALATDILFTDTDATQTDIAILVERAFNGPALNGRAGLNQIKFGASASDLYQILNKVNARLNLDQVAAMAGLKVPLQLGELAGLAKISPKDVAVVTQPGGRLDVAAQADLALPFRVQVTIGHFGTSVGVNGQRLLDLALPISVTAPATGPNVSRLNVNTTLAFNQNENLEALKTEVNNLVNHVLNGKPDPAILNIRKVQLGASTTDLITAFSKIDLPLQLDTFLPGMGIKVPLDLTGSDLVSSLSLSGDIGAKILPGKTIAFNGTAGIKLPFNVNLRAGWVGADAAVNDAPLARVGMPLTVAPAADGVVNLALNTNVIVIEDVDRTPPAVAKVVTNYFGNNKLDSTAGVSNLQFGYSQQDVIQAFSGISAALPLDALVGADRIDVGQMLAKMLSSGGLGSLRLRKLLVDFTPENLLNFALGASIPELQSAIKINANVPYLRAAALAMDKVALADATITDFALVNPFAMDFNSVIAIKDSDDLARMIAEYAMTFMKTQTFPGTLELGGVSVGASPTDAIVALSQSVIPVTLNPIIQVLLGGSSAGGESSLSIVTSATGIIIELKNALLGTVRVSVNQAMVEFMPAQTLAVQLNVGLQLELPLTLNIPYFAVNMGLDRTPFLGMEMMGLKTAAGTNGTTTADLSLAMGIKFVDSDDLANKIAAIFDAILNKQAPQGYLTLNGLGVGASKENHIQAFKKATLPIPLSYLVGMVGNTATSISLDPIAIIKAIGLRLSNIVVKTEPNRKVRFAVVAAFSSNMPITIKNLNHLALDIVIDKTPVINMIIGGINLAAGANNIPITADMEFPAGAQDVVTKLFNDIMENPQGMTQIIAVKNLVFGFSKDDAIKFLNKAAIGFPVKTLLGAAGDANTGSLIDLFLQLIGIPPGTLTPEKLMQMITIGKANFDLGQPGKVIAAVDAGIAGLPVVVDIDIGYFAADVVLNKVLLTNIELGQGLKITTNGGVISFSIDLILELNDSDEMATIIADIVNKLFGVNGGGSGTSPTIGVMKTLFGFSKSDNIDTFYGAAIVMPIESILTQVKAMIGPLITQLMNMELPAGWGLDGIDLDVASEDTLAVDVRGHSPANGQFALNLPFATLTVFIPMRDAPGDFVIPNIENFQLKDGALGGHIGVQIKRDNMIAIGLGRMLGDIVFHRPFTYSGVKLTRAGVKGISFGTKAQPFKLLSKVNVVIDIEKYVDQIWDSMNKDPVVIEDISAIMDQRGFASHVKIIQAVTLPLNIKMGMIGAKVKYAINGAQYAVSDIEVPAKSVKFGPTMIDLDLAILPDINPATGIIEPLSFSNLANMGYVTIQGSNGAVFNSLDQLAMLCPDLTFWEPLHIDLPVPVAPIQEDGLALLPLGVELWFPNQWNFGLQVGQIVIQLKNGDRDLLRVATNGAAYILNKNQGGTQKGTRNFILAVLFPMDFKEILRSILNPIGALKRFFQHLKDLFNPKAYRAHITVQDANNQEVAWFTSCMDIIFTQRFAENSLGPILGAVLTKSIVHVFGAIIKIPFLNLEKIPFIKELVDGSNDVLARVPKPIQFGGSLGSIVGAGFDNIAPLNPALFGMQPLQLPANFSALFGLNGTEPLPVLPPAAPANVTIPLPPSATPAAPAVPKPTAAPEAEPAPKPEETKAPATPATPPAGGNNNGNNAPAESPKPAAAEPAAAPAPAAAAATNAPPARVRRSATRKAKRAAHKHVKRV</sequence>
<feature type="compositionally biased region" description="Low complexity" evidence="1">
    <location>
        <begin position="3667"/>
        <end position="3714"/>
    </location>
</feature>
<feature type="region of interest" description="Disordered" evidence="1">
    <location>
        <begin position="3635"/>
        <end position="3735"/>
    </location>
</feature>
<name>A0A507DZF6_9FUNG</name>
<keyword evidence="2" id="KW-1133">Transmembrane helix</keyword>
<accession>A0A507DZF6</accession>
<feature type="compositionally biased region" description="Pro residues" evidence="1">
    <location>
        <begin position="3635"/>
        <end position="3648"/>
    </location>
</feature>
<proteinExistence type="predicted"/>
<organism evidence="3 4">
    <name type="scientific">Powellomyces hirtus</name>
    <dbReference type="NCBI Taxonomy" id="109895"/>
    <lineage>
        <taxon>Eukaryota</taxon>
        <taxon>Fungi</taxon>
        <taxon>Fungi incertae sedis</taxon>
        <taxon>Chytridiomycota</taxon>
        <taxon>Chytridiomycota incertae sedis</taxon>
        <taxon>Chytridiomycetes</taxon>
        <taxon>Spizellomycetales</taxon>
        <taxon>Powellomycetaceae</taxon>
        <taxon>Powellomyces</taxon>
    </lineage>
</organism>
<evidence type="ECO:0000256" key="2">
    <source>
        <dbReference type="SAM" id="Phobius"/>
    </source>
</evidence>
<evidence type="ECO:0000313" key="3">
    <source>
        <dbReference type="EMBL" id="TPX56936.1"/>
    </source>
</evidence>
<feature type="transmembrane region" description="Helical" evidence="2">
    <location>
        <begin position="169"/>
        <end position="193"/>
    </location>
</feature>
<protein>
    <submittedName>
        <fullName evidence="3">Uncharacterized protein</fullName>
    </submittedName>
</protein>